<dbReference type="Proteomes" id="UP000233551">
    <property type="component" value="Unassembled WGS sequence"/>
</dbReference>
<sequence>AVGNPKGCSPLTDSSLLHATGRALDTPETVKGCSALPNDRRPKKGKQRGEVIVSPHTQCNPGPRPSEPRHTALCAIPKLVFGSIPAQYLDASKLGVSSHEEQYQGSRRAQKGVASYNLWLHPLIEHATKEGQAISTPFWSTVSNKGLPAVARITTHDSTIGGERADVGARATKEKQGLPKG</sequence>
<gene>
    <name evidence="2" type="ORF">CRG98_006378</name>
</gene>
<evidence type="ECO:0000256" key="1">
    <source>
        <dbReference type="SAM" id="MobiDB-lite"/>
    </source>
</evidence>
<name>A0A2I0KY13_PUNGR</name>
<feature type="non-terminal residue" evidence="2">
    <location>
        <position position="1"/>
    </location>
</feature>
<evidence type="ECO:0000313" key="2">
    <source>
        <dbReference type="EMBL" id="PKI73243.1"/>
    </source>
</evidence>
<feature type="region of interest" description="Disordered" evidence="1">
    <location>
        <begin position="28"/>
        <end position="69"/>
    </location>
</feature>
<dbReference type="AlphaFoldDB" id="A0A2I0KY13"/>
<reference evidence="2 3" key="1">
    <citation type="submission" date="2017-11" db="EMBL/GenBank/DDBJ databases">
        <title>De-novo sequencing of pomegranate (Punica granatum L.) genome.</title>
        <authorList>
            <person name="Akparov Z."/>
            <person name="Amiraslanov A."/>
            <person name="Hajiyeva S."/>
            <person name="Abbasov M."/>
            <person name="Kaur K."/>
            <person name="Hamwieh A."/>
            <person name="Solovyev V."/>
            <person name="Salamov A."/>
            <person name="Braich B."/>
            <person name="Kosarev P."/>
            <person name="Mahmoud A."/>
            <person name="Hajiyev E."/>
            <person name="Babayeva S."/>
            <person name="Izzatullayeva V."/>
            <person name="Mammadov A."/>
            <person name="Mammadov A."/>
            <person name="Sharifova S."/>
            <person name="Ojaghi J."/>
            <person name="Eynullazada K."/>
            <person name="Bayramov B."/>
            <person name="Abdulazimova A."/>
            <person name="Shahmuradov I."/>
        </authorList>
    </citation>
    <scope>NUCLEOTIDE SEQUENCE [LARGE SCALE GENOMIC DNA]</scope>
    <source>
        <strain evidence="3">cv. AG2017</strain>
        <tissue evidence="2">Leaf</tissue>
    </source>
</reference>
<protein>
    <submittedName>
        <fullName evidence="2">Uncharacterized protein</fullName>
    </submittedName>
</protein>
<keyword evidence="3" id="KW-1185">Reference proteome</keyword>
<feature type="region of interest" description="Disordered" evidence="1">
    <location>
        <begin position="161"/>
        <end position="181"/>
    </location>
</feature>
<proteinExistence type="predicted"/>
<organism evidence="2 3">
    <name type="scientific">Punica granatum</name>
    <name type="common">Pomegranate</name>
    <dbReference type="NCBI Taxonomy" id="22663"/>
    <lineage>
        <taxon>Eukaryota</taxon>
        <taxon>Viridiplantae</taxon>
        <taxon>Streptophyta</taxon>
        <taxon>Embryophyta</taxon>
        <taxon>Tracheophyta</taxon>
        <taxon>Spermatophyta</taxon>
        <taxon>Magnoliopsida</taxon>
        <taxon>eudicotyledons</taxon>
        <taxon>Gunneridae</taxon>
        <taxon>Pentapetalae</taxon>
        <taxon>rosids</taxon>
        <taxon>malvids</taxon>
        <taxon>Myrtales</taxon>
        <taxon>Lythraceae</taxon>
        <taxon>Punica</taxon>
    </lineage>
</organism>
<evidence type="ECO:0000313" key="3">
    <source>
        <dbReference type="Proteomes" id="UP000233551"/>
    </source>
</evidence>
<dbReference type="EMBL" id="PGOL01000281">
    <property type="protein sequence ID" value="PKI73243.1"/>
    <property type="molecule type" value="Genomic_DNA"/>
</dbReference>
<comment type="caution">
    <text evidence="2">The sequence shown here is derived from an EMBL/GenBank/DDBJ whole genome shotgun (WGS) entry which is preliminary data.</text>
</comment>
<feature type="compositionally biased region" description="Basic and acidic residues" evidence="1">
    <location>
        <begin position="163"/>
        <end position="181"/>
    </location>
</feature>
<accession>A0A2I0KY13</accession>